<dbReference type="InterPro" id="IPR006629">
    <property type="entry name" value="LITAF"/>
</dbReference>
<evidence type="ECO:0000313" key="9">
    <source>
        <dbReference type="Proteomes" id="UP000079169"/>
    </source>
</evidence>
<dbReference type="Proteomes" id="UP000079169">
    <property type="component" value="Unplaced"/>
</dbReference>
<gene>
    <name evidence="10" type="primary">LOC103523153</name>
</gene>
<dbReference type="KEGG" id="dci:103523153"/>
<evidence type="ECO:0000313" key="10">
    <source>
        <dbReference type="RefSeq" id="XP_008486445.1"/>
    </source>
</evidence>
<keyword evidence="9" id="KW-1185">Reference proteome</keyword>
<dbReference type="SMART" id="SM00714">
    <property type="entry name" value="LITAF"/>
    <property type="match status" value="1"/>
</dbReference>
<evidence type="ECO:0000256" key="1">
    <source>
        <dbReference type="ARBA" id="ARBA00004414"/>
    </source>
</evidence>
<accession>A0A1S3DRL2</accession>
<feature type="domain" description="LITAF" evidence="8">
    <location>
        <begin position="64"/>
        <end position="148"/>
    </location>
</feature>
<dbReference type="InterPro" id="IPR037519">
    <property type="entry name" value="LITAF_fam"/>
</dbReference>
<proteinExistence type="inferred from homology"/>
<organism evidence="9 10">
    <name type="scientific">Diaphorina citri</name>
    <name type="common">Asian citrus psyllid</name>
    <dbReference type="NCBI Taxonomy" id="121845"/>
    <lineage>
        <taxon>Eukaryota</taxon>
        <taxon>Metazoa</taxon>
        <taxon>Ecdysozoa</taxon>
        <taxon>Arthropoda</taxon>
        <taxon>Hexapoda</taxon>
        <taxon>Insecta</taxon>
        <taxon>Pterygota</taxon>
        <taxon>Neoptera</taxon>
        <taxon>Paraneoptera</taxon>
        <taxon>Hemiptera</taxon>
        <taxon>Sternorrhyncha</taxon>
        <taxon>Psylloidea</taxon>
        <taxon>Psyllidae</taxon>
        <taxon>Diaphorininae</taxon>
        <taxon>Diaphorina</taxon>
    </lineage>
</organism>
<dbReference type="PaxDb" id="121845-A0A1S3DRL2"/>
<comment type="similarity">
    <text evidence="4">Belongs to the CDIP1/LITAF family.</text>
</comment>
<protein>
    <submittedName>
        <fullName evidence="10">Cell death-inducing p53-target protein 1-like</fullName>
    </submittedName>
</protein>
<evidence type="ECO:0000256" key="6">
    <source>
        <dbReference type="ARBA" id="ARBA00022833"/>
    </source>
</evidence>
<keyword evidence="6" id="KW-0862">Zinc</keyword>
<dbReference type="Pfam" id="PF10601">
    <property type="entry name" value="zf-LITAF-like"/>
    <property type="match status" value="1"/>
</dbReference>
<dbReference type="RefSeq" id="XP_008486445.1">
    <property type="nucleotide sequence ID" value="XM_008488223.2"/>
</dbReference>
<name>A0A1S3DRL2_DIACI</name>
<dbReference type="PANTHER" id="PTHR23292">
    <property type="entry name" value="LIPOPOLYSACCHARIDE-INDUCED TUMOR NECROSIS FACTOR-ALPHA FACTOR"/>
    <property type="match status" value="1"/>
</dbReference>
<dbReference type="GO" id="GO:0008270">
    <property type="term" value="F:zinc ion binding"/>
    <property type="evidence" value="ECO:0007669"/>
    <property type="project" value="TreeGrafter"/>
</dbReference>
<evidence type="ECO:0000256" key="5">
    <source>
        <dbReference type="ARBA" id="ARBA00022723"/>
    </source>
</evidence>
<evidence type="ECO:0000256" key="2">
    <source>
        <dbReference type="ARBA" id="ARBA00004481"/>
    </source>
</evidence>
<dbReference type="GeneID" id="103523153"/>
<evidence type="ECO:0000259" key="8">
    <source>
        <dbReference type="PROSITE" id="PS51837"/>
    </source>
</evidence>
<evidence type="ECO:0000256" key="4">
    <source>
        <dbReference type="ARBA" id="ARBA00005975"/>
    </source>
</evidence>
<evidence type="ECO:0000256" key="3">
    <source>
        <dbReference type="ARBA" id="ARBA00004630"/>
    </source>
</evidence>
<sequence length="148" mass="16263">MNEMNYKQPAYNPGYFAPEQMQSDPAYQPIAPRPAVAPYYPGNPGMPFNPAYPQTASQTIITQQPTSITLTTVSVGPRSMVMGCPNCRNTIRTQTDSEIKCCGYLLCCFMLCSGVCTLCSCIPLCSDSCRIVHHKCPECKANLGTYQQ</sequence>
<comment type="subcellular location">
    <subcellularLocation>
        <location evidence="2">Endosome membrane</location>
        <topology evidence="2">Peripheral membrane protein</topology>
    </subcellularLocation>
    <subcellularLocation>
        <location evidence="1">Late endosome membrane</location>
    </subcellularLocation>
    <subcellularLocation>
        <location evidence="3">Lysosome membrane</location>
        <topology evidence="3">Peripheral membrane protein</topology>
        <orientation evidence="3">Cytoplasmic side</orientation>
    </subcellularLocation>
</comment>
<dbReference type="GO" id="GO:0031902">
    <property type="term" value="C:late endosome membrane"/>
    <property type="evidence" value="ECO:0007669"/>
    <property type="project" value="UniProtKB-SubCell"/>
</dbReference>
<dbReference type="GO" id="GO:0005765">
    <property type="term" value="C:lysosomal membrane"/>
    <property type="evidence" value="ECO:0007669"/>
    <property type="project" value="UniProtKB-SubCell"/>
</dbReference>
<reference evidence="10" key="1">
    <citation type="submission" date="2025-08" db="UniProtKB">
        <authorList>
            <consortium name="RefSeq"/>
        </authorList>
    </citation>
    <scope>IDENTIFICATION</scope>
</reference>
<dbReference type="STRING" id="121845.A0A1S3DRL2"/>
<dbReference type="PROSITE" id="PS51837">
    <property type="entry name" value="LITAF"/>
    <property type="match status" value="1"/>
</dbReference>
<keyword evidence="5" id="KW-0479">Metal-binding</keyword>
<dbReference type="PANTHER" id="PTHR23292:SF6">
    <property type="entry name" value="FI16602P1-RELATED"/>
    <property type="match status" value="1"/>
</dbReference>
<dbReference type="OMA" id="NCRNTIR"/>
<evidence type="ECO:0000256" key="7">
    <source>
        <dbReference type="ARBA" id="ARBA00023136"/>
    </source>
</evidence>
<dbReference type="AlphaFoldDB" id="A0A1S3DRL2"/>
<keyword evidence="7" id="KW-0472">Membrane</keyword>